<protein>
    <recommendedName>
        <fullName evidence="2">Alpha/beta hydrolase fold-3 domain-containing protein</fullName>
    </recommendedName>
</protein>
<gene>
    <name evidence="3" type="ORF">FPE_LOCUS18422</name>
</gene>
<evidence type="ECO:0000259" key="2">
    <source>
        <dbReference type="Pfam" id="PF07859"/>
    </source>
</evidence>
<dbReference type="SUPFAM" id="SSF53474">
    <property type="entry name" value="alpha/beta-Hydrolases"/>
    <property type="match status" value="1"/>
</dbReference>
<proteinExistence type="inferred from homology"/>
<dbReference type="Pfam" id="PF07859">
    <property type="entry name" value="Abhydrolase_3"/>
    <property type="match status" value="1"/>
</dbReference>
<feature type="domain" description="Alpha/beta hydrolase fold-3" evidence="2">
    <location>
        <begin position="98"/>
        <end position="175"/>
    </location>
</feature>
<dbReference type="InterPro" id="IPR013094">
    <property type="entry name" value="AB_hydrolase_3"/>
</dbReference>
<accession>A0AAD1ZPX7</accession>
<keyword evidence="4" id="KW-1185">Reference proteome</keyword>
<dbReference type="Gene3D" id="3.40.50.1820">
    <property type="entry name" value="alpha/beta hydrolase"/>
    <property type="match status" value="2"/>
</dbReference>
<dbReference type="AlphaFoldDB" id="A0AAD1ZPX7"/>
<dbReference type="PANTHER" id="PTHR23024:SF589">
    <property type="entry name" value="CARBOXYLESTERASE 17-RELATED"/>
    <property type="match status" value="1"/>
</dbReference>
<sequence length="196" mass="21445">MPSKTTKEVLHDLSPYLIVYTDGTIERLVETPTVPPSPEDPITGVASKDIIVITPEVKARVFLPKLTVSNQKLPVLVYYHGVGSQSKEDLTGFAYKVWMCIYPSAPGGIDNPMINPMVEDAPSLSGLGCSRLLVCLAGKDALTPRGILYVETLKKSGWKGEVQLVMVDGEDHCFHVFDPTTEKAKDLIKRLASFIS</sequence>
<evidence type="ECO:0000313" key="3">
    <source>
        <dbReference type="EMBL" id="CAI9770992.1"/>
    </source>
</evidence>
<reference evidence="3" key="1">
    <citation type="submission" date="2023-05" db="EMBL/GenBank/DDBJ databases">
        <authorList>
            <person name="Huff M."/>
        </authorList>
    </citation>
    <scope>NUCLEOTIDE SEQUENCE</scope>
</reference>
<evidence type="ECO:0000256" key="1">
    <source>
        <dbReference type="ARBA" id="ARBA00010515"/>
    </source>
</evidence>
<comment type="similarity">
    <text evidence="1">Belongs to the 'GDXG' lipolytic enzyme family.</text>
</comment>
<dbReference type="EMBL" id="OU503046">
    <property type="protein sequence ID" value="CAI9770992.1"/>
    <property type="molecule type" value="Genomic_DNA"/>
</dbReference>
<name>A0AAD1ZPX7_9LAMI</name>
<evidence type="ECO:0000313" key="4">
    <source>
        <dbReference type="Proteomes" id="UP000834106"/>
    </source>
</evidence>
<dbReference type="InterPro" id="IPR050466">
    <property type="entry name" value="Carboxylest/Gibb_receptor"/>
</dbReference>
<dbReference type="InterPro" id="IPR029058">
    <property type="entry name" value="AB_hydrolase_fold"/>
</dbReference>
<organism evidence="3 4">
    <name type="scientific">Fraxinus pennsylvanica</name>
    <dbReference type="NCBI Taxonomy" id="56036"/>
    <lineage>
        <taxon>Eukaryota</taxon>
        <taxon>Viridiplantae</taxon>
        <taxon>Streptophyta</taxon>
        <taxon>Embryophyta</taxon>
        <taxon>Tracheophyta</taxon>
        <taxon>Spermatophyta</taxon>
        <taxon>Magnoliopsida</taxon>
        <taxon>eudicotyledons</taxon>
        <taxon>Gunneridae</taxon>
        <taxon>Pentapetalae</taxon>
        <taxon>asterids</taxon>
        <taxon>lamiids</taxon>
        <taxon>Lamiales</taxon>
        <taxon>Oleaceae</taxon>
        <taxon>Oleeae</taxon>
        <taxon>Fraxinus</taxon>
    </lineage>
</organism>
<dbReference type="PANTHER" id="PTHR23024">
    <property type="entry name" value="ARYLACETAMIDE DEACETYLASE"/>
    <property type="match status" value="1"/>
</dbReference>
<dbReference type="Proteomes" id="UP000834106">
    <property type="component" value="Chromosome 11"/>
</dbReference>
<dbReference type="GO" id="GO:0016787">
    <property type="term" value="F:hydrolase activity"/>
    <property type="evidence" value="ECO:0007669"/>
    <property type="project" value="InterPro"/>
</dbReference>